<dbReference type="SUPFAM" id="SSF81995">
    <property type="entry name" value="beta-sandwich domain of Sec23/24"/>
    <property type="match status" value="1"/>
</dbReference>
<dbReference type="PANTHER" id="PTHR13803">
    <property type="entry name" value="SEC24-RELATED PROTEIN"/>
    <property type="match status" value="1"/>
</dbReference>
<dbReference type="SUPFAM" id="SSF82919">
    <property type="entry name" value="Zn-finger domain of Sec23/24"/>
    <property type="match status" value="1"/>
</dbReference>
<dbReference type="Pfam" id="PF08033">
    <property type="entry name" value="Sec23_BS"/>
    <property type="match status" value="1"/>
</dbReference>
<evidence type="ECO:0000259" key="6">
    <source>
        <dbReference type="Pfam" id="PF04811"/>
    </source>
</evidence>
<keyword evidence="3" id="KW-0653">Protein transport</keyword>
<keyword evidence="2" id="KW-0813">Transport</keyword>
<dbReference type="InterPro" id="IPR050550">
    <property type="entry name" value="SEC23_SEC24_subfamily"/>
</dbReference>
<dbReference type="Pfam" id="PF00626">
    <property type="entry name" value="Gelsolin"/>
    <property type="match status" value="1"/>
</dbReference>
<proteinExistence type="inferred from homology"/>
<dbReference type="SUPFAM" id="SSF53300">
    <property type="entry name" value="vWA-like"/>
    <property type="match status" value="1"/>
</dbReference>
<dbReference type="FunCoup" id="A0A0C3GMB6">
    <property type="interactions" value="625"/>
</dbReference>
<dbReference type="PANTHER" id="PTHR13803:SF4">
    <property type="entry name" value="SECRETORY 24CD, ISOFORM C"/>
    <property type="match status" value="1"/>
</dbReference>
<dbReference type="Gene3D" id="1.20.120.730">
    <property type="entry name" value="Sec23/Sec24 helical domain"/>
    <property type="match status" value="1"/>
</dbReference>
<dbReference type="GO" id="GO:0030127">
    <property type="term" value="C:COPII vesicle coat"/>
    <property type="evidence" value="ECO:0007669"/>
    <property type="project" value="InterPro"/>
</dbReference>
<sequence length="846" mass="94592">MYAHSSHIPQPPHSAGLKFQGLRNNIEQSQIPSPVDAIEADREQWEGQTYMTLPGNHVPLSTTDFLAIDQGNSSPKFVRVSTWGIPSTSQLAAECEIPMAAIFQPFADLDPQEEGIPLVDCEERGPARCEKCRGYINPWCTWVAGGNRWKCNLCEHETDVSPEYFCNLDVNLMRLDHLQRPELNKGTVDFIVPEEYWANPPPLSLMPSYYFVEPPSSAPRKPQPMNYMFAFDVSLEAVRSGFLRTSCNSLHDMLYGRTEEDGSVAESCFPAESHVAILTFDKSLHFYNLSSHLMRAPMMVLPDIDEVFVPLRDGLFVDPQQSRTVVEHLLEALPLRHEGTMHSEASLGSALRAGLAALAGRGGQLVLFQSILPTIGPGALRARTDESVLYGTENEKQLYLPSDKFWQDIAEECAQEGIGVSIFLGNSKHIDTASIGVVCSMTGGEMFFHPRFNPVYDATVLESQLRRLLTRTTVYNCMMRIRCSQGLRISGQYGNFNQRSLTDLEFATLDADKAVSVSIEHSRKLDVRQYAYLQCAVLYTSVSGQRRVRTCNLAVQIVALAGSVFRFADMDATVCHLAREAISYRTSQQMAHIREDLTEKCSALLLGYRRNCAAHTTPTQLIIPEAFRALAVYTLAITKSKPLKGRNVSADVRNYYAHKLLSMSVRNIMQYLYPPLLALHDLEDNIALPDPTTERLILPALMRNSHMYMEAHGLYLIDNGELMIFWIGSSVSPQLLTDLFGVDDISTLDTHITRLPALQTRFSTQVRNILAYRQTQRGRTPKIILTRQNVDGLEIEFSDMLIEDQNNAALSYVDYLCLVHKQITTALTNGGSLSPGAGLRGSSSLW</sequence>
<evidence type="ECO:0000256" key="1">
    <source>
        <dbReference type="ARBA" id="ARBA00008334"/>
    </source>
</evidence>
<dbReference type="SUPFAM" id="SSF81811">
    <property type="entry name" value="Helical domain of Sec23/24"/>
    <property type="match status" value="1"/>
</dbReference>
<comment type="similarity">
    <text evidence="1">Belongs to the SEC23/SEC24 family. SEC24 subfamily.</text>
</comment>
<protein>
    <recommendedName>
        <fullName evidence="11">Sec23/Sec24 trunk domain-containing protein</fullName>
    </recommendedName>
</protein>
<dbReference type="InParanoid" id="A0A0C3GMB6"/>
<evidence type="ECO:0008006" key="11">
    <source>
        <dbReference type="Google" id="ProtNLM"/>
    </source>
</evidence>
<dbReference type="STRING" id="765440.A0A0C3GMB6"/>
<dbReference type="SUPFAM" id="SSF82754">
    <property type="entry name" value="C-terminal, gelsolin-like domain of Sec23/24"/>
    <property type="match status" value="1"/>
</dbReference>
<dbReference type="InterPro" id="IPR006896">
    <property type="entry name" value="Sec23/24_trunk_dom"/>
</dbReference>
<feature type="domain" description="Zinc finger Sec23/Sec24-type" evidence="5">
    <location>
        <begin position="126"/>
        <end position="164"/>
    </location>
</feature>
<name>A0A0C3GMB6_PILCF</name>
<dbReference type="Pfam" id="PF04811">
    <property type="entry name" value="Sec23_trunk"/>
    <property type="match status" value="1"/>
</dbReference>
<organism evidence="9 10">
    <name type="scientific">Piloderma croceum (strain F 1598)</name>
    <dbReference type="NCBI Taxonomy" id="765440"/>
    <lineage>
        <taxon>Eukaryota</taxon>
        <taxon>Fungi</taxon>
        <taxon>Dikarya</taxon>
        <taxon>Basidiomycota</taxon>
        <taxon>Agaricomycotina</taxon>
        <taxon>Agaricomycetes</taxon>
        <taxon>Agaricomycetidae</taxon>
        <taxon>Atheliales</taxon>
        <taxon>Atheliaceae</taxon>
        <taxon>Piloderma</taxon>
    </lineage>
</organism>
<gene>
    <name evidence="9" type="ORF">PILCRDRAFT_94365</name>
</gene>
<reference evidence="9 10" key="1">
    <citation type="submission" date="2014-04" db="EMBL/GenBank/DDBJ databases">
        <authorList>
            <consortium name="DOE Joint Genome Institute"/>
            <person name="Kuo A."/>
            <person name="Tarkka M."/>
            <person name="Buscot F."/>
            <person name="Kohler A."/>
            <person name="Nagy L.G."/>
            <person name="Floudas D."/>
            <person name="Copeland A."/>
            <person name="Barry K.W."/>
            <person name="Cichocki N."/>
            <person name="Veneault-Fourrey C."/>
            <person name="LaButti K."/>
            <person name="Lindquist E.A."/>
            <person name="Lipzen A."/>
            <person name="Lundell T."/>
            <person name="Morin E."/>
            <person name="Murat C."/>
            <person name="Sun H."/>
            <person name="Tunlid A."/>
            <person name="Henrissat B."/>
            <person name="Grigoriev I.V."/>
            <person name="Hibbett D.S."/>
            <person name="Martin F."/>
            <person name="Nordberg H.P."/>
            <person name="Cantor M.N."/>
            <person name="Hua S.X."/>
        </authorList>
    </citation>
    <scope>NUCLEOTIDE SEQUENCE [LARGE SCALE GENOMIC DNA]</scope>
    <source>
        <strain evidence="9 10">F 1598</strain>
    </source>
</reference>
<dbReference type="AlphaFoldDB" id="A0A0C3GMB6"/>
<evidence type="ECO:0000259" key="8">
    <source>
        <dbReference type="Pfam" id="PF08033"/>
    </source>
</evidence>
<dbReference type="GO" id="GO:0006886">
    <property type="term" value="P:intracellular protein transport"/>
    <property type="evidence" value="ECO:0007669"/>
    <property type="project" value="InterPro"/>
</dbReference>
<feature type="domain" description="Sec23/Sec24 helical" evidence="7">
    <location>
        <begin position="569"/>
        <end position="669"/>
    </location>
</feature>
<dbReference type="Pfam" id="PF04815">
    <property type="entry name" value="Sec23_helical"/>
    <property type="match status" value="1"/>
</dbReference>
<evidence type="ECO:0000256" key="2">
    <source>
        <dbReference type="ARBA" id="ARBA00022448"/>
    </source>
</evidence>
<keyword evidence="10" id="KW-1185">Reference proteome</keyword>
<dbReference type="Gene3D" id="3.40.20.10">
    <property type="entry name" value="Severin"/>
    <property type="match status" value="1"/>
</dbReference>
<dbReference type="InterPro" id="IPR007123">
    <property type="entry name" value="Gelsolin-like_dom"/>
</dbReference>
<dbReference type="Gene3D" id="2.30.30.380">
    <property type="entry name" value="Zn-finger domain of Sec23/24"/>
    <property type="match status" value="1"/>
</dbReference>
<dbReference type="Pfam" id="PF04810">
    <property type="entry name" value="zf-Sec23_Sec24"/>
    <property type="match status" value="1"/>
</dbReference>
<evidence type="ECO:0000259" key="5">
    <source>
        <dbReference type="Pfam" id="PF04810"/>
    </source>
</evidence>
<feature type="domain" description="Sec23/Sec24 beta-sandwich" evidence="8">
    <location>
        <begin position="475"/>
        <end position="557"/>
    </location>
</feature>
<evidence type="ECO:0000313" key="10">
    <source>
        <dbReference type="Proteomes" id="UP000054166"/>
    </source>
</evidence>
<dbReference type="Gene3D" id="3.40.50.410">
    <property type="entry name" value="von Willebrand factor, type A domain"/>
    <property type="match status" value="1"/>
</dbReference>
<dbReference type="GO" id="GO:0090110">
    <property type="term" value="P:COPII-coated vesicle cargo loading"/>
    <property type="evidence" value="ECO:0007669"/>
    <property type="project" value="TreeGrafter"/>
</dbReference>
<evidence type="ECO:0000256" key="3">
    <source>
        <dbReference type="ARBA" id="ARBA00022927"/>
    </source>
</evidence>
<dbReference type="Gene3D" id="2.60.40.1670">
    <property type="entry name" value="beta-sandwich domain of Sec23/24"/>
    <property type="match status" value="1"/>
</dbReference>
<dbReference type="HOGENOM" id="CLU_004589_1_0_1"/>
<dbReference type="EMBL" id="KN832971">
    <property type="protein sequence ID" value="KIM91651.1"/>
    <property type="molecule type" value="Genomic_DNA"/>
</dbReference>
<evidence type="ECO:0000313" key="9">
    <source>
        <dbReference type="EMBL" id="KIM91651.1"/>
    </source>
</evidence>
<dbReference type="InterPro" id="IPR036180">
    <property type="entry name" value="Gelsolin-like_dom_sf"/>
</dbReference>
<dbReference type="InterPro" id="IPR036174">
    <property type="entry name" value="Znf_Sec23_Sec24_sf"/>
</dbReference>
<dbReference type="GO" id="GO:0070971">
    <property type="term" value="C:endoplasmic reticulum exit site"/>
    <property type="evidence" value="ECO:0007669"/>
    <property type="project" value="TreeGrafter"/>
</dbReference>
<dbReference type="InterPro" id="IPR006900">
    <property type="entry name" value="Sec23/24_helical_dom"/>
</dbReference>
<feature type="domain" description="Gelsolin-like" evidence="4">
    <location>
        <begin position="710"/>
        <end position="766"/>
    </location>
</feature>
<reference evidence="10" key="2">
    <citation type="submission" date="2015-01" db="EMBL/GenBank/DDBJ databases">
        <title>Evolutionary Origins and Diversification of the Mycorrhizal Mutualists.</title>
        <authorList>
            <consortium name="DOE Joint Genome Institute"/>
            <consortium name="Mycorrhizal Genomics Consortium"/>
            <person name="Kohler A."/>
            <person name="Kuo A."/>
            <person name="Nagy L.G."/>
            <person name="Floudas D."/>
            <person name="Copeland A."/>
            <person name="Barry K.W."/>
            <person name="Cichocki N."/>
            <person name="Veneault-Fourrey C."/>
            <person name="LaButti K."/>
            <person name="Lindquist E.A."/>
            <person name="Lipzen A."/>
            <person name="Lundell T."/>
            <person name="Morin E."/>
            <person name="Murat C."/>
            <person name="Riley R."/>
            <person name="Ohm R."/>
            <person name="Sun H."/>
            <person name="Tunlid A."/>
            <person name="Henrissat B."/>
            <person name="Grigoriev I.V."/>
            <person name="Hibbett D.S."/>
            <person name="Martin F."/>
        </authorList>
    </citation>
    <scope>NUCLEOTIDE SEQUENCE [LARGE SCALE GENOMIC DNA]</scope>
    <source>
        <strain evidence="10">F 1598</strain>
    </source>
</reference>
<dbReference type="GO" id="GO:0000149">
    <property type="term" value="F:SNARE binding"/>
    <property type="evidence" value="ECO:0007669"/>
    <property type="project" value="TreeGrafter"/>
</dbReference>
<dbReference type="GO" id="GO:0008270">
    <property type="term" value="F:zinc ion binding"/>
    <property type="evidence" value="ECO:0007669"/>
    <property type="project" value="InterPro"/>
</dbReference>
<evidence type="ECO:0000259" key="4">
    <source>
        <dbReference type="Pfam" id="PF00626"/>
    </source>
</evidence>
<dbReference type="InterPro" id="IPR029006">
    <property type="entry name" value="ADF-H/Gelsolin-like_dom_sf"/>
</dbReference>
<dbReference type="InterPro" id="IPR012990">
    <property type="entry name" value="Beta-sandwich_Sec23_24"/>
</dbReference>
<dbReference type="InterPro" id="IPR006895">
    <property type="entry name" value="Znf_Sec23_Sec24"/>
</dbReference>
<feature type="domain" description="Sec23/Sec24 trunk" evidence="6">
    <location>
        <begin position="222"/>
        <end position="468"/>
    </location>
</feature>
<dbReference type="Proteomes" id="UP000054166">
    <property type="component" value="Unassembled WGS sequence"/>
</dbReference>
<accession>A0A0C3GMB6</accession>
<evidence type="ECO:0000259" key="7">
    <source>
        <dbReference type="Pfam" id="PF04815"/>
    </source>
</evidence>
<dbReference type="InterPro" id="IPR036175">
    <property type="entry name" value="Sec23/24_helical_dom_sf"/>
</dbReference>
<dbReference type="OrthoDB" id="49016at2759"/>
<dbReference type="InterPro" id="IPR036465">
    <property type="entry name" value="vWFA_dom_sf"/>
</dbReference>